<evidence type="ECO:0000313" key="2">
    <source>
        <dbReference type="EMBL" id="RZI45263.1"/>
    </source>
</evidence>
<organism evidence="2 3">
    <name type="scientific">Candidatus Finniella inopinata</name>
    <dbReference type="NCBI Taxonomy" id="1696036"/>
    <lineage>
        <taxon>Bacteria</taxon>
        <taxon>Pseudomonadati</taxon>
        <taxon>Pseudomonadota</taxon>
        <taxon>Alphaproteobacteria</taxon>
        <taxon>Holosporales</taxon>
        <taxon>Candidatus Paracaedibacteraceae</taxon>
        <taxon>Candidatus Finniella</taxon>
    </lineage>
</organism>
<reference evidence="2 3" key="1">
    <citation type="submission" date="2018-10" db="EMBL/GenBank/DDBJ databases">
        <title>An updated phylogeny of the Alphaproteobacteria reveals that the parasitic Rickettsiales and Holosporales have independent origins.</title>
        <authorList>
            <person name="Munoz-Gomez S.A."/>
            <person name="Hess S."/>
            <person name="Burger G."/>
            <person name="Lang B.F."/>
            <person name="Susko E."/>
            <person name="Slamovits C.H."/>
            <person name="Roger A.J."/>
        </authorList>
    </citation>
    <scope>NUCLEOTIDE SEQUENCE [LARGE SCALE GENOMIC DNA]</scope>
    <source>
        <strain evidence="2">HOLO01</strain>
    </source>
</reference>
<evidence type="ECO:0000313" key="3">
    <source>
        <dbReference type="Proteomes" id="UP000293550"/>
    </source>
</evidence>
<comment type="caution">
    <text evidence="2">The sequence shown here is derived from an EMBL/GenBank/DDBJ whole genome shotgun (WGS) entry which is preliminary data.</text>
</comment>
<dbReference type="EMBL" id="SCFB01000020">
    <property type="protein sequence ID" value="RZI45263.1"/>
    <property type="molecule type" value="Genomic_DNA"/>
</dbReference>
<dbReference type="OrthoDB" id="8483828at2"/>
<evidence type="ECO:0000256" key="1">
    <source>
        <dbReference type="SAM" id="SignalP"/>
    </source>
</evidence>
<dbReference type="Proteomes" id="UP000293550">
    <property type="component" value="Unassembled WGS sequence"/>
</dbReference>
<dbReference type="AlphaFoldDB" id="A0A4Q7DF01"/>
<sequence>MTYQKKELKNVKIQTLYKINLRILLTFYAGTAQASSAASSSPGVLNVSEEAIYKKFLTGKLIYRPTPGNDDGMKVFSIADLSYPLGGTFDLSKFGDTWQHLNIATGYRTGKSEKNRSKVEMWIAPRFLIDQTRCSSTDPFIGIMGNWSTDIGLFWTWGGWPVHYDTMDSLTNKTFDQLGHKNLFEHWLDAAGYKSEAELEGCLCWISWKAAAALKCFTFKFE</sequence>
<dbReference type="RefSeq" id="WP_130154542.1">
    <property type="nucleotide sequence ID" value="NZ_SCFB01000020.1"/>
</dbReference>
<proteinExistence type="predicted"/>
<name>A0A4Q7DF01_9PROT</name>
<feature type="signal peptide" evidence="1">
    <location>
        <begin position="1"/>
        <end position="34"/>
    </location>
</feature>
<keyword evidence="3" id="KW-1185">Reference proteome</keyword>
<keyword evidence="1" id="KW-0732">Signal</keyword>
<accession>A0A4Q7DF01</accession>
<protein>
    <submittedName>
        <fullName evidence="2">Uncharacterized protein</fullName>
    </submittedName>
</protein>
<feature type="chain" id="PRO_5020600670" evidence="1">
    <location>
        <begin position="35"/>
        <end position="222"/>
    </location>
</feature>
<gene>
    <name evidence="2" type="ORF">EQU50_07675</name>
</gene>